<proteinExistence type="predicted"/>
<evidence type="ECO:0008006" key="3">
    <source>
        <dbReference type="Google" id="ProtNLM"/>
    </source>
</evidence>
<dbReference type="Proteomes" id="UP001470023">
    <property type="component" value="Unassembled WGS sequence"/>
</dbReference>
<name>A0ABV1UMP8_9ACTN</name>
<dbReference type="RefSeq" id="WP_352066374.1">
    <property type="nucleotide sequence ID" value="NZ_JBEPAZ010000136.1"/>
</dbReference>
<protein>
    <recommendedName>
        <fullName evidence="3">Transposase</fullName>
    </recommendedName>
</protein>
<gene>
    <name evidence="1" type="ORF">ABT272_44395</name>
</gene>
<reference evidence="1 2" key="1">
    <citation type="submission" date="2024-06" db="EMBL/GenBank/DDBJ databases">
        <title>The Natural Products Discovery Center: Release of the First 8490 Sequenced Strains for Exploring Actinobacteria Biosynthetic Diversity.</title>
        <authorList>
            <person name="Kalkreuter E."/>
            <person name="Kautsar S.A."/>
            <person name="Yang D."/>
            <person name="Bader C.D."/>
            <person name="Teijaro C.N."/>
            <person name="Fluegel L."/>
            <person name="Davis C.M."/>
            <person name="Simpson J.R."/>
            <person name="Lauterbach L."/>
            <person name="Steele A.D."/>
            <person name="Gui C."/>
            <person name="Meng S."/>
            <person name="Li G."/>
            <person name="Viehrig K."/>
            <person name="Ye F."/>
            <person name="Su P."/>
            <person name="Kiefer A.F."/>
            <person name="Nichols A."/>
            <person name="Cepeda A.J."/>
            <person name="Yan W."/>
            <person name="Fan B."/>
            <person name="Jiang Y."/>
            <person name="Adhikari A."/>
            <person name="Zheng C.-J."/>
            <person name="Schuster L."/>
            <person name="Cowan T.M."/>
            <person name="Smanski M.J."/>
            <person name="Chevrette M.G."/>
            <person name="De Carvalho L.P.S."/>
            <person name="Shen B."/>
        </authorList>
    </citation>
    <scope>NUCLEOTIDE SEQUENCE [LARGE SCALE GENOMIC DNA]</scope>
    <source>
        <strain evidence="1 2">NPDC001166</strain>
    </source>
</reference>
<evidence type="ECO:0000313" key="2">
    <source>
        <dbReference type="Proteomes" id="UP001470023"/>
    </source>
</evidence>
<evidence type="ECO:0000313" key="1">
    <source>
        <dbReference type="EMBL" id="MER6434565.1"/>
    </source>
</evidence>
<sequence length="108" mass="12036">MRLHRAEQAQAVKAVARAHQTLIWERTRTFQRMRASLRECYPAVLNAYADLTLTSADALELKTSTIQARFVRNNRLAAALQRQVFCAPHDAHPAPAVTTTHNAPATST</sequence>
<dbReference type="EMBL" id="JBEPAZ010000136">
    <property type="protein sequence ID" value="MER6434565.1"/>
    <property type="molecule type" value="Genomic_DNA"/>
</dbReference>
<keyword evidence="2" id="KW-1185">Reference proteome</keyword>
<accession>A0ABV1UMP8</accession>
<organism evidence="1 2">
    <name type="scientific">Streptomyces sp. 900105245</name>
    <dbReference type="NCBI Taxonomy" id="3154379"/>
    <lineage>
        <taxon>Bacteria</taxon>
        <taxon>Bacillati</taxon>
        <taxon>Actinomycetota</taxon>
        <taxon>Actinomycetes</taxon>
        <taxon>Kitasatosporales</taxon>
        <taxon>Streptomycetaceae</taxon>
        <taxon>Streptomyces</taxon>
    </lineage>
</organism>
<comment type="caution">
    <text evidence="1">The sequence shown here is derived from an EMBL/GenBank/DDBJ whole genome shotgun (WGS) entry which is preliminary data.</text>
</comment>